<evidence type="ECO:0000256" key="6">
    <source>
        <dbReference type="ARBA" id="ARBA00047512"/>
    </source>
</evidence>
<dbReference type="InterPro" id="IPR030395">
    <property type="entry name" value="GP_PDE_dom"/>
</dbReference>
<feature type="domain" description="GP-PDE" evidence="8">
    <location>
        <begin position="29"/>
        <end position="317"/>
    </location>
</feature>
<protein>
    <recommendedName>
        <fullName evidence="2">glycerophosphodiester phosphodiesterase</fullName>
        <ecNumber evidence="2">3.1.4.46</ecNumber>
    </recommendedName>
</protein>
<comment type="similarity">
    <text evidence="1">Belongs to the glycerophosphoryl diester phosphodiesterase family.</text>
</comment>
<reference evidence="10" key="1">
    <citation type="journal article" date="2019" name="Int. J. Syst. Evol. Microbiol.">
        <title>The Global Catalogue of Microorganisms (GCM) 10K type strain sequencing project: providing services to taxonomists for standard genome sequencing and annotation.</title>
        <authorList>
            <consortium name="The Broad Institute Genomics Platform"/>
            <consortium name="The Broad Institute Genome Sequencing Center for Infectious Disease"/>
            <person name="Wu L."/>
            <person name="Ma J."/>
        </authorList>
    </citation>
    <scope>NUCLEOTIDE SEQUENCE [LARGE SCALE GENOMIC DNA]</scope>
    <source>
        <strain evidence="10">CGMCC 1.15304</strain>
    </source>
</reference>
<comment type="catalytic activity">
    <reaction evidence="6">
        <text>a sn-glycero-3-phosphodiester + H2O = an alcohol + sn-glycerol 3-phosphate + H(+)</text>
        <dbReference type="Rhea" id="RHEA:12969"/>
        <dbReference type="ChEBI" id="CHEBI:15377"/>
        <dbReference type="ChEBI" id="CHEBI:15378"/>
        <dbReference type="ChEBI" id="CHEBI:30879"/>
        <dbReference type="ChEBI" id="CHEBI:57597"/>
        <dbReference type="ChEBI" id="CHEBI:83408"/>
        <dbReference type="EC" id="3.1.4.46"/>
    </reaction>
</comment>
<dbReference type="PANTHER" id="PTHR43620:SF7">
    <property type="entry name" value="GLYCEROPHOSPHODIESTER PHOSPHODIESTERASE GDPD5-RELATED"/>
    <property type="match status" value="1"/>
</dbReference>
<dbReference type="Gene3D" id="3.20.20.190">
    <property type="entry name" value="Phosphatidylinositol (PI) phosphodiesterase"/>
    <property type="match status" value="1"/>
</dbReference>
<dbReference type="PANTHER" id="PTHR43620">
    <property type="entry name" value="GLYCEROPHOSPHORYL DIESTER PHOSPHODIESTERASE"/>
    <property type="match status" value="1"/>
</dbReference>
<keyword evidence="10" id="KW-1185">Reference proteome</keyword>
<evidence type="ECO:0000256" key="7">
    <source>
        <dbReference type="SAM" id="SignalP"/>
    </source>
</evidence>
<dbReference type="InterPro" id="IPR017946">
    <property type="entry name" value="PLC-like_Pdiesterase_TIM-brl"/>
</dbReference>
<proteinExistence type="inferred from homology"/>
<evidence type="ECO:0000313" key="9">
    <source>
        <dbReference type="EMBL" id="MFC4348307.1"/>
    </source>
</evidence>
<evidence type="ECO:0000259" key="8">
    <source>
        <dbReference type="PROSITE" id="PS51704"/>
    </source>
</evidence>
<feature type="signal peptide" evidence="7">
    <location>
        <begin position="1"/>
        <end position="24"/>
    </location>
</feature>
<keyword evidence="4" id="KW-0319">Glycerol metabolism</keyword>
<keyword evidence="5" id="KW-0378">Hydrolase</keyword>
<dbReference type="EMBL" id="JBHSCR010000007">
    <property type="protein sequence ID" value="MFC4348307.1"/>
    <property type="molecule type" value="Genomic_DNA"/>
</dbReference>
<keyword evidence="3 7" id="KW-0732">Signal</keyword>
<feature type="chain" id="PRO_5046006134" description="glycerophosphodiester phosphodiesterase" evidence="7">
    <location>
        <begin position="25"/>
        <end position="330"/>
    </location>
</feature>
<sequence length="330" mass="36816">MKLRIKAFFGLILMATGGMTMVHAGDADPIVIAHRGASGYRPEHTLMAYRMGIEMGADYIEPDLVMTKDGKLVARHDVYLSDSTNVADHPEFADRRREIRGKTDWWVFDFTLSELRTLKARQARPTRGTDYDGVEVVPTIEEIFALVESERGDSQVGLYIEMKHPLDYKAMGLDPTPALLEVFRHAQGSGIPVYFQCFSGDYLVEVAPHTSAPLIWLIEGAEDPSTGRYRLDVPLDKYGNIIAGIGPYKQLLMDGDGKSTGVLEEAHRLGYKVHPWTFRADQVGDGFADMEAELDAYWSLGIDGAFSDHADVALRSRDAFLQRQKGQEAQ</sequence>
<evidence type="ECO:0000313" key="10">
    <source>
        <dbReference type="Proteomes" id="UP001595776"/>
    </source>
</evidence>
<name>A0ABV8UAX2_9PROT</name>
<dbReference type="PROSITE" id="PS51704">
    <property type="entry name" value="GP_PDE"/>
    <property type="match status" value="1"/>
</dbReference>
<gene>
    <name evidence="9" type="ORF">ACFO5Q_10660</name>
</gene>
<evidence type="ECO:0000256" key="4">
    <source>
        <dbReference type="ARBA" id="ARBA00022798"/>
    </source>
</evidence>
<dbReference type="RefSeq" id="WP_197420976.1">
    <property type="nucleotide sequence ID" value="NZ_JBHSCR010000007.1"/>
</dbReference>
<evidence type="ECO:0000256" key="5">
    <source>
        <dbReference type="ARBA" id="ARBA00022801"/>
    </source>
</evidence>
<evidence type="ECO:0000256" key="3">
    <source>
        <dbReference type="ARBA" id="ARBA00022729"/>
    </source>
</evidence>
<dbReference type="SUPFAM" id="SSF51695">
    <property type="entry name" value="PLC-like phosphodiesterases"/>
    <property type="match status" value="1"/>
</dbReference>
<dbReference type="Proteomes" id="UP001595776">
    <property type="component" value="Unassembled WGS sequence"/>
</dbReference>
<comment type="caution">
    <text evidence="9">The sequence shown here is derived from an EMBL/GenBank/DDBJ whole genome shotgun (WGS) entry which is preliminary data.</text>
</comment>
<organism evidence="9 10">
    <name type="scientific">Kordiimonas lipolytica</name>
    <dbReference type="NCBI Taxonomy" id="1662421"/>
    <lineage>
        <taxon>Bacteria</taxon>
        <taxon>Pseudomonadati</taxon>
        <taxon>Pseudomonadota</taxon>
        <taxon>Alphaproteobacteria</taxon>
        <taxon>Kordiimonadales</taxon>
        <taxon>Kordiimonadaceae</taxon>
        <taxon>Kordiimonas</taxon>
    </lineage>
</organism>
<dbReference type="Pfam" id="PF03009">
    <property type="entry name" value="GDPD"/>
    <property type="match status" value="1"/>
</dbReference>
<evidence type="ECO:0000256" key="1">
    <source>
        <dbReference type="ARBA" id="ARBA00007277"/>
    </source>
</evidence>
<dbReference type="EC" id="3.1.4.46" evidence="2"/>
<accession>A0ABV8UAX2</accession>
<evidence type="ECO:0000256" key="2">
    <source>
        <dbReference type="ARBA" id="ARBA00012247"/>
    </source>
</evidence>